<feature type="region of interest" description="Disordered" evidence="2">
    <location>
        <begin position="211"/>
        <end position="232"/>
    </location>
</feature>
<keyword evidence="4" id="KW-0067">ATP-binding</keyword>
<dbReference type="InterPro" id="IPR003594">
    <property type="entry name" value="HATPase_dom"/>
</dbReference>
<dbReference type="Proteomes" id="UP000730482">
    <property type="component" value="Unassembled WGS sequence"/>
</dbReference>
<evidence type="ECO:0000256" key="1">
    <source>
        <dbReference type="ARBA" id="ARBA00022527"/>
    </source>
</evidence>
<protein>
    <submittedName>
        <fullName evidence="4">ATP-binding protein</fullName>
    </submittedName>
</protein>
<comment type="caution">
    <text evidence="4">The sequence shown here is derived from an EMBL/GenBank/DDBJ whole genome shotgun (WGS) entry which is preliminary data.</text>
</comment>
<dbReference type="EMBL" id="JAAFYZ010000034">
    <property type="protein sequence ID" value="MBS2547759.1"/>
    <property type="molecule type" value="Genomic_DNA"/>
</dbReference>
<reference evidence="4 5" key="1">
    <citation type="submission" date="2020-02" db="EMBL/GenBank/DDBJ databases">
        <title>Acidophilic actinobacteria isolated from forest soil.</title>
        <authorList>
            <person name="Golinska P."/>
        </authorList>
    </citation>
    <scope>NUCLEOTIDE SEQUENCE [LARGE SCALE GENOMIC DNA]</scope>
    <source>
        <strain evidence="4 5">NL8</strain>
    </source>
</reference>
<dbReference type="Gene3D" id="3.30.565.10">
    <property type="entry name" value="Histidine kinase-like ATPase, C-terminal domain"/>
    <property type="match status" value="1"/>
</dbReference>
<evidence type="ECO:0000259" key="3">
    <source>
        <dbReference type="Pfam" id="PF13581"/>
    </source>
</evidence>
<dbReference type="InterPro" id="IPR050267">
    <property type="entry name" value="Anti-sigma-factor_SerPK"/>
</dbReference>
<dbReference type="CDD" id="cd16936">
    <property type="entry name" value="HATPase_RsbW-like"/>
    <property type="match status" value="1"/>
</dbReference>
<sequence length="232" mass="24479">MQVVEVEAVAPVSVCFGRRYSASEDSCPNARADVTEVLPQLGMSDDGAFAASVYVSELFTNAILHHAVGGSEQVHVAIHECVEDSRRWLGIAVTDAGSGAVRPANQIAPSREGFGRGLELVRGLGARLTDVRVPGGYTVTAWTPVSDELRRRVCQCDCSSVHGAQPSACSWLIEERDGWEQALRDDDPAAHLCSECWRLLLAAVAAAQGAEVPAEASPAPTSGAAVPMAEGR</sequence>
<dbReference type="PANTHER" id="PTHR35526">
    <property type="entry name" value="ANTI-SIGMA-F FACTOR RSBW-RELATED"/>
    <property type="match status" value="1"/>
</dbReference>
<proteinExistence type="predicted"/>
<feature type="domain" description="Histidine kinase/HSP90-like ATPase" evidence="3">
    <location>
        <begin position="21"/>
        <end position="140"/>
    </location>
</feature>
<keyword evidence="4" id="KW-0547">Nucleotide-binding</keyword>
<keyword evidence="1" id="KW-0418">Kinase</keyword>
<dbReference type="InterPro" id="IPR036890">
    <property type="entry name" value="HATPase_C_sf"/>
</dbReference>
<organism evidence="4 5">
    <name type="scientific">Catenulispora pinistramenti</name>
    <dbReference type="NCBI Taxonomy" id="2705254"/>
    <lineage>
        <taxon>Bacteria</taxon>
        <taxon>Bacillati</taxon>
        <taxon>Actinomycetota</taxon>
        <taxon>Actinomycetes</taxon>
        <taxon>Catenulisporales</taxon>
        <taxon>Catenulisporaceae</taxon>
        <taxon>Catenulispora</taxon>
    </lineage>
</organism>
<keyword evidence="5" id="KW-1185">Reference proteome</keyword>
<evidence type="ECO:0000313" key="4">
    <source>
        <dbReference type="EMBL" id="MBS2547759.1"/>
    </source>
</evidence>
<gene>
    <name evidence="4" type="ORF">KGQ19_12865</name>
</gene>
<evidence type="ECO:0000313" key="5">
    <source>
        <dbReference type="Proteomes" id="UP000730482"/>
    </source>
</evidence>
<accession>A0ABS5KNY5</accession>
<dbReference type="RefSeq" id="WP_212009340.1">
    <property type="nucleotide sequence ID" value="NZ_JAAFYZ010000034.1"/>
</dbReference>
<dbReference type="GO" id="GO:0005524">
    <property type="term" value="F:ATP binding"/>
    <property type="evidence" value="ECO:0007669"/>
    <property type="project" value="UniProtKB-KW"/>
</dbReference>
<keyword evidence="1" id="KW-0723">Serine/threonine-protein kinase</keyword>
<dbReference type="SUPFAM" id="SSF55874">
    <property type="entry name" value="ATPase domain of HSP90 chaperone/DNA topoisomerase II/histidine kinase"/>
    <property type="match status" value="1"/>
</dbReference>
<dbReference type="PANTHER" id="PTHR35526:SF3">
    <property type="entry name" value="ANTI-SIGMA-F FACTOR RSBW"/>
    <property type="match status" value="1"/>
</dbReference>
<dbReference type="Pfam" id="PF13581">
    <property type="entry name" value="HATPase_c_2"/>
    <property type="match status" value="1"/>
</dbReference>
<evidence type="ECO:0000256" key="2">
    <source>
        <dbReference type="SAM" id="MobiDB-lite"/>
    </source>
</evidence>
<keyword evidence="1" id="KW-0808">Transferase</keyword>
<name>A0ABS5KNY5_9ACTN</name>